<dbReference type="RefSeq" id="WP_368654194.1">
    <property type="nucleotide sequence ID" value="NZ_CP162599.1"/>
</dbReference>
<name>A0AB39HU46_9BACI</name>
<dbReference type="GO" id="GO:0006783">
    <property type="term" value="P:heme biosynthetic process"/>
    <property type="evidence" value="ECO:0007669"/>
    <property type="project" value="InterPro"/>
</dbReference>
<evidence type="ECO:0000313" key="2">
    <source>
        <dbReference type="EMBL" id="XDK33516.1"/>
    </source>
</evidence>
<proteinExistence type="inferred from homology"/>
<comment type="similarity">
    <text evidence="1">Belongs to the ferrochelatase family.</text>
</comment>
<dbReference type="Pfam" id="PF00762">
    <property type="entry name" value="Ferrochelatase"/>
    <property type="match status" value="1"/>
</dbReference>
<accession>A0AB39HU46</accession>
<dbReference type="SUPFAM" id="SSF53800">
    <property type="entry name" value="Chelatase"/>
    <property type="match status" value="1"/>
</dbReference>
<dbReference type="EMBL" id="CP162599">
    <property type="protein sequence ID" value="XDK33516.1"/>
    <property type="molecule type" value="Genomic_DNA"/>
</dbReference>
<organism evidence="2">
    <name type="scientific">Ornithinibacillus sp. 4-3</name>
    <dbReference type="NCBI Taxonomy" id="3231488"/>
    <lineage>
        <taxon>Bacteria</taxon>
        <taxon>Bacillati</taxon>
        <taxon>Bacillota</taxon>
        <taxon>Bacilli</taxon>
        <taxon>Bacillales</taxon>
        <taxon>Bacillaceae</taxon>
        <taxon>Ornithinibacillus</taxon>
    </lineage>
</organism>
<dbReference type="PANTHER" id="PTHR11108:SF1">
    <property type="entry name" value="FERROCHELATASE, MITOCHONDRIAL"/>
    <property type="match status" value="1"/>
</dbReference>
<evidence type="ECO:0000256" key="1">
    <source>
        <dbReference type="RuleBase" id="RU004185"/>
    </source>
</evidence>
<dbReference type="Gene3D" id="3.40.50.1400">
    <property type="match status" value="2"/>
</dbReference>
<sequence length="303" mass="34029">MNILVLFSYGSLRTIDDVAGFYDDIFHGHGTAEQIEKGVEKYRALEKAEALGSNTYRIGRFLAKRLQQITGEEWETFVANHHASPSIEEVAKECAEIDPKQVVTLGLTPFDSVTGKNAYESRFAKKFRAHHTSTTIVHATSFYDNQLFRNVIVDRAKTAKQWLKEEVRNKAEIVFTAHSKPGTAAAHQKMINEYNELAKHIATELPCEHYHIAYRSGQPAPQRWLGPDVLDVISELAERQVSAVIFIEVLSVIENLEAVEEVTKDAVAKARSLGMEAIQSEYLNDSADFVEALVDHLCRELGI</sequence>
<dbReference type="InterPro" id="IPR001015">
    <property type="entry name" value="Ferrochelatase"/>
</dbReference>
<dbReference type="GO" id="GO:0004325">
    <property type="term" value="F:ferrochelatase activity"/>
    <property type="evidence" value="ECO:0007669"/>
    <property type="project" value="InterPro"/>
</dbReference>
<dbReference type="AlphaFoldDB" id="A0AB39HU46"/>
<reference evidence="2" key="1">
    <citation type="submission" date="2024-07" db="EMBL/GenBank/DDBJ databases">
        <title>Halotolerant mesophilic bacterium Ornithinibacillus sp. 4-3, sp. nov., isolated from soil.</title>
        <authorList>
            <person name="Sidarenka A.V."/>
            <person name="Guliayeva D.E."/>
            <person name="Leanovich S.I."/>
            <person name="Hileuskaya K.S."/>
            <person name="Akhremchuk A.E."/>
            <person name="Sikolenko M.A."/>
            <person name="Valentovich L.N."/>
        </authorList>
    </citation>
    <scope>NUCLEOTIDE SEQUENCE</scope>
    <source>
        <strain evidence="2">4-3</strain>
    </source>
</reference>
<protein>
    <submittedName>
        <fullName evidence="2">Ferrochelatase</fullName>
    </submittedName>
</protein>
<dbReference type="PANTHER" id="PTHR11108">
    <property type="entry name" value="FERROCHELATASE"/>
    <property type="match status" value="1"/>
</dbReference>
<gene>
    <name evidence="2" type="ORF">AB4Y30_03920</name>
</gene>